<dbReference type="Proteomes" id="UP001165060">
    <property type="component" value="Unassembled WGS sequence"/>
</dbReference>
<keyword evidence="2" id="KW-0732">Signal</keyword>
<feature type="compositionally biased region" description="Polar residues" evidence="1">
    <location>
        <begin position="53"/>
        <end position="63"/>
    </location>
</feature>
<dbReference type="PANTHER" id="PTHR34496">
    <property type="entry name" value="GLCNAC TRANSFERASE-RELATED"/>
    <property type="match status" value="1"/>
</dbReference>
<dbReference type="InterPro" id="IPR021067">
    <property type="entry name" value="Glycosyltransferase"/>
</dbReference>
<feature type="region of interest" description="Disordered" evidence="1">
    <location>
        <begin position="35"/>
        <end position="70"/>
    </location>
</feature>
<gene>
    <name evidence="3" type="ORF">TeGR_g11112</name>
</gene>
<feature type="signal peptide" evidence="2">
    <location>
        <begin position="1"/>
        <end position="25"/>
    </location>
</feature>
<evidence type="ECO:0000313" key="3">
    <source>
        <dbReference type="EMBL" id="GMI39263.1"/>
    </source>
</evidence>
<dbReference type="Pfam" id="PF11397">
    <property type="entry name" value="GlcNAc"/>
    <property type="match status" value="2"/>
</dbReference>
<sequence>MLICTISRAICAICLLLLIAPSSFCADPSAPPSEYEIPASGPPVPAPASASSRGKTVQYTQPRVHTRPPAPLPSLLTSGTIFVSIASLMDSELVPTITDMLEKAAYPDRVNVTAFAQERAGTMAYRKQNPESAPFYNLANVHVREMDVAKALEQGMLGAGAARSYVQQYYSGEDFYMQLDSHHRFFDGWDVLLIQKLSSAADLRPVRGDNKTIITQYLNKYKPGKIEEMEKEFAAPPHRLTGKFFVDSLRVPNGTAKVDWDPVPLKVRVGPVPVNPSDKGLTLSGAKQPQPTAFLSGHFIFAHGRFVRDVPYDPEIPFDGEEDSMAIRAYTHGYDMFCLVDVNAAVHFYGRDGHPTAWQEYGQRWDALNARGIVRLRELLTSSDGFHHKDERKLHGLGTERSLAAYEEFSGVHYGLRVLGRRAKTGDPGYGRNWDNSNREFLFVSDNRELVWQNNVGSWWHMKNMTGGGDKAVAVFVEVTDPDWGGVSKTDQGSAGIKMSLGPNVLLYDPGSKKGRCQIRLSKKYAEERCITPFTKVGDKNSTRNGHKGWEKWSRLAEGTWF</sequence>
<protein>
    <submittedName>
        <fullName evidence="3">Uncharacterized protein</fullName>
    </submittedName>
</protein>
<reference evidence="3 4" key="1">
    <citation type="journal article" date="2023" name="Commun. Biol.">
        <title>Genome analysis of Parmales, the sister group of diatoms, reveals the evolutionary specialization of diatoms from phago-mixotrophs to photoautotrophs.</title>
        <authorList>
            <person name="Ban H."/>
            <person name="Sato S."/>
            <person name="Yoshikawa S."/>
            <person name="Yamada K."/>
            <person name="Nakamura Y."/>
            <person name="Ichinomiya M."/>
            <person name="Sato N."/>
            <person name="Blanc-Mathieu R."/>
            <person name="Endo H."/>
            <person name="Kuwata A."/>
            <person name="Ogata H."/>
        </authorList>
    </citation>
    <scope>NUCLEOTIDE SEQUENCE [LARGE SCALE GENOMIC DNA]</scope>
</reference>
<evidence type="ECO:0000313" key="4">
    <source>
        <dbReference type="Proteomes" id="UP001165060"/>
    </source>
</evidence>
<evidence type="ECO:0000256" key="2">
    <source>
        <dbReference type="SAM" id="SignalP"/>
    </source>
</evidence>
<dbReference type="EMBL" id="BRYB01002075">
    <property type="protein sequence ID" value="GMI39263.1"/>
    <property type="molecule type" value="Genomic_DNA"/>
</dbReference>
<feature type="chain" id="PRO_5046103599" evidence="2">
    <location>
        <begin position="26"/>
        <end position="562"/>
    </location>
</feature>
<accession>A0ABQ6N3Y9</accession>
<name>A0ABQ6N3Y9_9STRA</name>
<evidence type="ECO:0000256" key="1">
    <source>
        <dbReference type="SAM" id="MobiDB-lite"/>
    </source>
</evidence>
<dbReference type="PANTHER" id="PTHR34496:SF10">
    <property type="entry name" value="GLCNAC TRANSFERASE"/>
    <property type="match status" value="1"/>
</dbReference>
<keyword evidence="4" id="KW-1185">Reference proteome</keyword>
<proteinExistence type="predicted"/>
<comment type="caution">
    <text evidence="3">The sequence shown here is derived from an EMBL/GenBank/DDBJ whole genome shotgun (WGS) entry which is preliminary data.</text>
</comment>
<organism evidence="3 4">
    <name type="scientific">Tetraparma gracilis</name>
    <dbReference type="NCBI Taxonomy" id="2962635"/>
    <lineage>
        <taxon>Eukaryota</taxon>
        <taxon>Sar</taxon>
        <taxon>Stramenopiles</taxon>
        <taxon>Ochrophyta</taxon>
        <taxon>Bolidophyceae</taxon>
        <taxon>Parmales</taxon>
        <taxon>Triparmaceae</taxon>
        <taxon>Tetraparma</taxon>
    </lineage>
</organism>